<sequence length="283" mass="32821">MSSVFDGPPQLGPALGFPNPFAHLDKTGAWSGPPLHQRLSSKPAREQPDCPLFQSCPAEIRSQIFSLALLDYEDPAEARQYSKNACWTRPSYSAPRRTDIALLQTCRAVYQETWFLPFTLKQQTHWITSQDRAPPEYRVYNAKRDLRQTVDKIKREHEEKVIGLDSIRFFTQMCNLESVAEFLAQFPDLAFRRVFITIRHTDFWYWEDDEPLRFACHWIPGFCRELPATVREVTIEMETVRRKSTQLDDIAHQMAQRWHFRTKDGEALFADSTAKGHGAEARG</sequence>
<protein>
    <submittedName>
        <fullName evidence="1">Uncharacterized protein</fullName>
    </submittedName>
</protein>
<keyword evidence="2" id="KW-1185">Reference proteome</keyword>
<dbReference type="EMBL" id="SPUK01000008">
    <property type="protein sequence ID" value="TQV95362.1"/>
    <property type="molecule type" value="Genomic_DNA"/>
</dbReference>
<comment type="caution">
    <text evidence="1">The sequence shown here is derived from an EMBL/GenBank/DDBJ whole genome shotgun (WGS) entry which is preliminary data.</text>
</comment>
<reference evidence="1 2" key="1">
    <citation type="journal article" date="2019" name="Appl. Microbiol. Biotechnol.">
        <title>Genome sequence of Isaria javanica and comparative genome analysis insights into family S53 peptidase evolution in fungal entomopathogens.</title>
        <authorList>
            <person name="Lin R."/>
            <person name="Zhang X."/>
            <person name="Xin B."/>
            <person name="Zou M."/>
            <person name="Gao Y."/>
            <person name="Qin F."/>
            <person name="Hu Q."/>
            <person name="Xie B."/>
            <person name="Cheng X."/>
        </authorList>
    </citation>
    <scope>NUCLEOTIDE SEQUENCE [LARGE SCALE GENOMIC DNA]</scope>
    <source>
        <strain evidence="1 2">IJ1G</strain>
    </source>
</reference>
<proteinExistence type="predicted"/>
<dbReference type="STRING" id="43265.A0A545VL89"/>
<evidence type="ECO:0000313" key="1">
    <source>
        <dbReference type="EMBL" id="TQV95362.1"/>
    </source>
</evidence>
<gene>
    <name evidence="1" type="ORF">IF1G_06349</name>
</gene>
<evidence type="ECO:0000313" key="2">
    <source>
        <dbReference type="Proteomes" id="UP000315783"/>
    </source>
</evidence>
<dbReference type="AlphaFoldDB" id="A0A545VL89"/>
<accession>A0A545VL89</accession>
<dbReference type="OrthoDB" id="288942at2759"/>
<dbReference type="Proteomes" id="UP000315783">
    <property type="component" value="Unassembled WGS sequence"/>
</dbReference>
<name>A0A545VL89_9HYPO</name>
<organism evidence="1 2">
    <name type="scientific">Cordyceps javanica</name>
    <dbReference type="NCBI Taxonomy" id="43265"/>
    <lineage>
        <taxon>Eukaryota</taxon>
        <taxon>Fungi</taxon>
        <taxon>Dikarya</taxon>
        <taxon>Ascomycota</taxon>
        <taxon>Pezizomycotina</taxon>
        <taxon>Sordariomycetes</taxon>
        <taxon>Hypocreomycetidae</taxon>
        <taxon>Hypocreales</taxon>
        <taxon>Cordycipitaceae</taxon>
        <taxon>Cordyceps</taxon>
    </lineage>
</organism>